<dbReference type="PANTHER" id="PTHR33889:SF7">
    <property type="entry name" value="OS04G0681850 PROTEIN"/>
    <property type="match status" value="1"/>
</dbReference>
<protein>
    <submittedName>
        <fullName evidence="3">Aste57867_13522 protein</fullName>
    </submittedName>
</protein>
<sequence>MEFARAGRELSDANKIDIVKMLQEHMVNGMLARGAIGDVAARLNVHRDTVSKVWNAFLSGDMASKKTGCVGRKKIYTTDQVTEMVQELPQSQRTTMRDITEATGLSTGTLSRHLKSGTLQCRSSRLKPLLTENNRLERIALPAKPGASKNSTFWTCGT</sequence>
<organism evidence="3 4">
    <name type="scientific">Aphanomyces stellatus</name>
    <dbReference type="NCBI Taxonomy" id="120398"/>
    <lineage>
        <taxon>Eukaryota</taxon>
        <taxon>Sar</taxon>
        <taxon>Stramenopiles</taxon>
        <taxon>Oomycota</taxon>
        <taxon>Saprolegniomycetes</taxon>
        <taxon>Saprolegniales</taxon>
        <taxon>Verrucalvaceae</taxon>
        <taxon>Aphanomyces</taxon>
    </lineage>
</organism>
<dbReference type="PANTHER" id="PTHR33889">
    <property type="entry name" value="OS04G0681850 PROTEIN"/>
    <property type="match status" value="1"/>
</dbReference>
<dbReference type="OrthoDB" id="79206at2759"/>
<evidence type="ECO:0000259" key="1">
    <source>
        <dbReference type="Pfam" id="PF24964"/>
    </source>
</evidence>
<dbReference type="InterPro" id="IPR009057">
    <property type="entry name" value="Homeodomain-like_sf"/>
</dbReference>
<accession>A0A485L0J7</accession>
<evidence type="ECO:0000313" key="3">
    <source>
        <dbReference type="EMBL" id="VFT90360.1"/>
    </source>
</evidence>
<gene>
    <name evidence="3" type="primary">Aste57867_13522</name>
    <name evidence="2" type="ORF">As57867_013472</name>
    <name evidence="3" type="ORF">ASTE57867_13522</name>
</gene>
<dbReference type="Pfam" id="PF24964">
    <property type="entry name" value="DUF7769"/>
    <property type="match status" value="1"/>
</dbReference>
<evidence type="ECO:0000313" key="2">
    <source>
        <dbReference type="EMBL" id="KAF0695677.1"/>
    </source>
</evidence>
<reference evidence="3 4" key="1">
    <citation type="submission" date="2019-03" db="EMBL/GenBank/DDBJ databases">
        <authorList>
            <person name="Gaulin E."/>
            <person name="Dumas B."/>
        </authorList>
    </citation>
    <scope>NUCLEOTIDE SEQUENCE [LARGE SCALE GENOMIC DNA]</scope>
    <source>
        <strain evidence="3">CBS 568.67</strain>
    </source>
</reference>
<name>A0A485L0J7_9STRA</name>
<keyword evidence="4" id="KW-1185">Reference proteome</keyword>
<dbReference type="Proteomes" id="UP000332933">
    <property type="component" value="Unassembled WGS sequence"/>
</dbReference>
<dbReference type="AlphaFoldDB" id="A0A485L0J7"/>
<proteinExistence type="predicted"/>
<reference evidence="2" key="2">
    <citation type="submission" date="2019-06" db="EMBL/GenBank/DDBJ databases">
        <title>Genomics analysis of Aphanomyces spp. identifies a new class of oomycete effector associated with host adaptation.</title>
        <authorList>
            <person name="Gaulin E."/>
        </authorList>
    </citation>
    <scope>NUCLEOTIDE SEQUENCE</scope>
    <source>
        <strain evidence="2">CBS 578.67</strain>
    </source>
</reference>
<dbReference type="EMBL" id="VJMH01005459">
    <property type="protein sequence ID" value="KAF0695677.1"/>
    <property type="molecule type" value="Genomic_DNA"/>
</dbReference>
<feature type="domain" description="DUF7769" evidence="1">
    <location>
        <begin position="10"/>
        <end position="55"/>
    </location>
</feature>
<evidence type="ECO:0000313" key="4">
    <source>
        <dbReference type="Proteomes" id="UP000332933"/>
    </source>
</evidence>
<dbReference type="EMBL" id="CAADRA010005480">
    <property type="protein sequence ID" value="VFT90360.1"/>
    <property type="molecule type" value="Genomic_DNA"/>
</dbReference>
<dbReference type="InterPro" id="IPR056671">
    <property type="entry name" value="DUF7769"/>
</dbReference>
<dbReference type="SUPFAM" id="SSF46689">
    <property type="entry name" value="Homeodomain-like"/>
    <property type="match status" value="1"/>
</dbReference>